<evidence type="ECO:0000313" key="2">
    <source>
        <dbReference type="Proteomes" id="UP000005496"/>
    </source>
</evidence>
<accession>D6SNI2</accession>
<name>D6SNI2_9BACT</name>
<organism evidence="1 2">
    <name type="scientific">Desulfonatronospira thiodismutans ASO3-1</name>
    <dbReference type="NCBI Taxonomy" id="555779"/>
    <lineage>
        <taxon>Bacteria</taxon>
        <taxon>Pseudomonadati</taxon>
        <taxon>Thermodesulfobacteriota</taxon>
        <taxon>Desulfovibrionia</taxon>
        <taxon>Desulfovibrionales</taxon>
        <taxon>Desulfonatronovibrionaceae</taxon>
        <taxon>Desulfonatronospira</taxon>
    </lineage>
</organism>
<gene>
    <name evidence="1" type="ORF">Dthio_PD1659</name>
</gene>
<comment type="caution">
    <text evidence="1">The sequence shown here is derived from an EMBL/GenBank/DDBJ whole genome shotgun (WGS) entry which is preliminary data.</text>
</comment>
<protein>
    <submittedName>
        <fullName evidence="1">Uncharacterized protein</fullName>
    </submittedName>
</protein>
<dbReference type="AlphaFoldDB" id="D6SNI2"/>
<sequence length="72" mass="8098">MNCTNPLGEKPMQNSISPFFGLGFDLGRTIRMARTISFHRPHVFEEPLFNPQHVLPSGFELLVLLNRETGGS</sequence>
<proteinExistence type="predicted"/>
<evidence type="ECO:0000313" key="1">
    <source>
        <dbReference type="EMBL" id="EFI34308.1"/>
    </source>
</evidence>
<keyword evidence="2" id="KW-1185">Reference proteome</keyword>
<dbReference type="Proteomes" id="UP000005496">
    <property type="component" value="Unassembled WGS sequence"/>
</dbReference>
<reference evidence="1" key="1">
    <citation type="submission" date="2010-05" db="EMBL/GenBank/DDBJ databases">
        <title>The draft genome of Desulfonatronospira thiodismutans ASO3-1.</title>
        <authorList>
            <consortium name="US DOE Joint Genome Institute (JGI-PGF)"/>
            <person name="Lucas S."/>
            <person name="Copeland A."/>
            <person name="Lapidus A."/>
            <person name="Cheng J.-F."/>
            <person name="Bruce D."/>
            <person name="Goodwin L."/>
            <person name="Pitluck S."/>
            <person name="Chertkov O."/>
            <person name="Brettin T."/>
            <person name="Detter J.C."/>
            <person name="Han C."/>
            <person name="Land M.L."/>
            <person name="Hauser L."/>
            <person name="Kyrpides N."/>
            <person name="Mikhailova N."/>
            <person name="Muyzer G."/>
            <person name="Woyke T."/>
        </authorList>
    </citation>
    <scope>NUCLEOTIDE SEQUENCE [LARGE SCALE GENOMIC DNA]</scope>
    <source>
        <strain evidence="1">ASO3-1</strain>
    </source>
</reference>
<dbReference type="EMBL" id="ACJN02000002">
    <property type="protein sequence ID" value="EFI34308.1"/>
    <property type="molecule type" value="Genomic_DNA"/>
</dbReference>